<accession>A0ACB8CKX2</accession>
<evidence type="ECO:0000313" key="2">
    <source>
        <dbReference type="Proteomes" id="UP000821865"/>
    </source>
</evidence>
<organism evidence="1 2">
    <name type="scientific">Dermacentor silvarum</name>
    <name type="common">Tick</name>
    <dbReference type="NCBI Taxonomy" id="543639"/>
    <lineage>
        <taxon>Eukaryota</taxon>
        <taxon>Metazoa</taxon>
        <taxon>Ecdysozoa</taxon>
        <taxon>Arthropoda</taxon>
        <taxon>Chelicerata</taxon>
        <taxon>Arachnida</taxon>
        <taxon>Acari</taxon>
        <taxon>Parasitiformes</taxon>
        <taxon>Ixodida</taxon>
        <taxon>Ixodoidea</taxon>
        <taxon>Ixodidae</taxon>
        <taxon>Rhipicephalinae</taxon>
        <taxon>Dermacentor</taxon>
    </lineage>
</organism>
<sequence length="538" mass="58609">MKVLRDEFRQLPKSVHVAAGDSATLECVPPRGHPEPTVTWFKDGVQVQPGTGRVRLLAQGALLIADVRPSDQGRYVCRAANLLGTRDSPPALLSVHTKPYFVRVPEDVTALAEESVEFECKVNGDPKPTVTWRRKDGKMPVGRAYVQEDKNLHIRNVVPADEGSYVCEIENIVGSTSASAILIVHSRPTFRLTPQNQKVGINGVAKFDCLATGNPPPSVFWTREGSQELMFPGKSHGRFSVSQEGTLTITGVRKEDRGYYVCSALSVVGSSMAKGLLEVNVLTDLPPPIIRLGPANQTLPVHTTAQLPCEVAGTPKPTVKWLYSAVPLSIKDRPRFKLLGSGMLQIRGLAPQFVPDYNLDEVREKLSANVVTLHDIRTISSTAVKLTWKVYVDGNSSDLHLNKSTNSTAKSLTLNNLKTGILYEARVVAVTTVGGGPASSPIHFKIGHIYHDADAESDIEDMSRRPSLESSLAADTDYAPSHESHSQNQALSFSLPSQKIPRERGIRQAENNSSMHKNDVYGDNDATFGSKSGGKRKL</sequence>
<name>A0ACB8CKX2_DERSI</name>
<reference evidence="1" key="1">
    <citation type="submission" date="2020-05" db="EMBL/GenBank/DDBJ databases">
        <title>Large-scale comparative analyses of tick genomes elucidate their genetic diversity and vector capacities.</title>
        <authorList>
            <person name="Jia N."/>
            <person name="Wang J."/>
            <person name="Shi W."/>
            <person name="Du L."/>
            <person name="Sun Y."/>
            <person name="Zhan W."/>
            <person name="Jiang J."/>
            <person name="Wang Q."/>
            <person name="Zhang B."/>
            <person name="Ji P."/>
            <person name="Sakyi L.B."/>
            <person name="Cui X."/>
            <person name="Yuan T."/>
            <person name="Jiang B."/>
            <person name="Yang W."/>
            <person name="Lam T.T.-Y."/>
            <person name="Chang Q."/>
            <person name="Ding S."/>
            <person name="Wang X."/>
            <person name="Zhu J."/>
            <person name="Ruan X."/>
            <person name="Zhao L."/>
            <person name="Wei J."/>
            <person name="Que T."/>
            <person name="Du C."/>
            <person name="Cheng J."/>
            <person name="Dai P."/>
            <person name="Han X."/>
            <person name="Huang E."/>
            <person name="Gao Y."/>
            <person name="Liu J."/>
            <person name="Shao H."/>
            <person name="Ye R."/>
            <person name="Li L."/>
            <person name="Wei W."/>
            <person name="Wang X."/>
            <person name="Wang C."/>
            <person name="Yang T."/>
            <person name="Huo Q."/>
            <person name="Li W."/>
            <person name="Guo W."/>
            <person name="Chen H."/>
            <person name="Zhou L."/>
            <person name="Ni X."/>
            <person name="Tian J."/>
            <person name="Zhou Y."/>
            <person name="Sheng Y."/>
            <person name="Liu T."/>
            <person name="Pan Y."/>
            <person name="Xia L."/>
            <person name="Li J."/>
            <person name="Zhao F."/>
            <person name="Cao W."/>
        </authorList>
    </citation>
    <scope>NUCLEOTIDE SEQUENCE</scope>
    <source>
        <strain evidence="1">Dsil-2018</strain>
    </source>
</reference>
<keyword evidence="2" id="KW-1185">Reference proteome</keyword>
<proteinExistence type="predicted"/>
<gene>
    <name evidence="1" type="ORF">HPB49_013087</name>
</gene>
<evidence type="ECO:0000313" key="1">
    <source>
        <dbReference type="EMBL" id="KAH7945573.1"/>
    </source>
</evidence>
<comment type="caution">
    <text evidence="1">The sequence shown here is derived from an EMBL/GenBank/DDBJ whole genome shotgun (WGS) entry which is preliminary data.</text>
</comment>
<protein>
    <submittedName>
        <fullName evidence="1">Uncharacterized protein</fullName>
    </submittedName>
</protein>
<dbReference type="Proteomes" id="UP000821865">
    <property type="component" value="Chromosome 6"/>
</dbReference>
<dbReference type="EMBL" id="CM023475">
    <property type="protein sequence ID" value="KAH7945573.1"/>
    <property type="molecule type" value="Genomic_DNA"/>
</dbReference>